<sequence length="56" mass="6625">MFGLFKSKSEVEKLQVKYEKLMQKWHKLSTTNRSKSDEVYAEAEAIMNKIESLKNE</sequence>
<feature type="coiled-coil region" evidence="1">
    <location>
        <begin position="4"/>
        <end position="56"/>
    </location>
</feature>
<name>A0A2T1NHA1_9FLAO</name>
<organism evidence="2 3">
    <name type="scientific">Mesoflavibacter zeaxanthinifaciens subsp. sabulilitoris</name>
    <dbReference type="NCBI Taxonomy" id="1520893"/>
    <lineage>
        <taxon>Bacteria</taxon>
        <taxon>Pseudomonadati</taxon>
        <taxon>Bacteroidota</taxon>
        <taxon>Flavobacteriia</taxon>
        <taxon>Flavobacteriales</taxon>
        <taxon>Flavobacteriaceae</taxon>
        <taxon>Mesoflavibacter</taxon>
    </lineage>
</organism>
<dbReference type="RefSeq" id="WP_036226876.1">
    <property type="nucleotide sequence ID" value="NZ_JACHWV010000001.1"/>
</dbReference>
<keyword evidence="1" id="KW-0175">Coiled coil</keyword>
<protein>
    <submittedName>
        <fullName evidence="2">Lacal_2735 family protein</fullName>
    </submittedName>
</protein>
<comment type="caution">
    <text evidence="2">The sequence shown here is derived from an EMBL/GenBank/DDBJ whole genome shotgun (WGS) entry which is preliminary data.</text>
</comment>
<dbReference type="NCBIfam" id="NF033487">
    <property type="entry name" value="Lacal_2735_fam"/>
    <property type="match status" value="1"/>
</dbReference>
<gene>
    <name evidence="2" type="ORF">C7H61_06665</name>
</gene>
<evidence type="ECO:0000313" key="3">
    <source>
        <dbReference type="Proteomes" id="UP000238430"/>
    </source>
</evidence>
<proteinExistence type="predicted"/>
<keyword evidence="3" id="KW-1185">Reference proteome</keyword>
<dbReference type="OrthoDB" id="1123018at2"/>
<accession>A0A2T1NHA1</accession>
<reference evidence="2 3" key="1">
    <citation type="submission" date="2018-03" db="EMBL/GenBank/DDBJ databases">
        <title>Mesoflavibacter sp. HG37 and Mesoflavibacter sp. HG96 sp.nov., two marine bacteria isolated from seawater of Western Pacific Ocean.</title>
        <authorList>
            <person name="Cheng H."/>
            <person name="Wu Y.-H."/>
            <person name="Guo L.-L."/>
            <person name="Xu X.-W."/>
        </authorList>
    </citation>
    <scope>NUCLEOTIDE SEQUENCE [LARGE SCALE GENOMIC DNA]</scope>
    <source>
        <strain evidence="2 3">KCTC 42117</strain>
    </source>
</reference>
<evidence type="ECO:0000313" key="2">
    <source>
        <dbReference type="EMBL" id="PSG92251.1"/>
    </source>
</evidence>
<dbReference type="InterPro" id="IPR045493">
    <property type="entry name" value="DUF6435"/>
</dbReference>
<dbReference type="AlphaFoldDB" id="A0A2T1NHA1"/>
<dbReference type="Pfam" id="PF20027">
    <property type="entry name" value="DUF6435"/>
    <property type="match status" value="1"/>
</dbReference>
<dbReference type="Proteomes" id="UP000238430">
    <property type="component" value="Unassembled WGS sequence"/>
</dbReference>
<evidence type="ECO:0000256" key="1">
    <source>
        <dbReference type="SAM" id="Coils"/>
    </source>
</evidence>
<dbReference type="EMBL" id="PXOT01000020">
    <property type="protein sequence ID" value="PSG92251.1"/>
    <property type="molecule type" value="Genomic_DNA"/>
</dbReference>